<gene>
    <name evidence="3" type="ORF">GCM10011496_11790</name>
</gene>
<dbReference type="Pfam" id="PF07695">
    <property type="entry name" value="7TMR-DISM_7TM"/>
    <property type="match status" value="1"/>
</dbReference>
<keyword evidence="4" id="KW-1185">Reference proteome</keyword>
<feature type="transmembrane region" description="Helical" evidence="1">
    <location>
        <begin position="129"/>
        <end position="146"/>
    </location>
</feature>
<dbReference type="Gene3D" id="3.30.70.270">
    <property type="match status" value="1"/>
</dbReference>
<protein>
    <recommendedName>
        <fullName evidence="2">GGDEF domain-containing protein</fullName>
    </recommendedName>
</protein>
<dbReference type="InterPro" id="IPR043128">
    <property type="entry name" value="Rev_trsase/Diguanyl_cyclase"/>
</dbReference>
<feature type="transmembrane region" description="Helical" evidence="1">
    <location>
        <begin position="189"/>
        <end position="208"/>
    </location>
</feature>
<accession>A0A916SBF9</accession>
<reference evidence="3" key="1">
    <citation type="journal article" date="2014" name="Int. J. Syst. Evol. Microbiol.">
        <title>Complete genome sequence of Corynebacterium casei LMG S-19264T (=DSM 44701T), isolated from a smear-ripened cheese.</title>
        <authorList>
            <consortium name="US DOE Joint Genome Institute (JGI-PGF)"/>
            <person name="Walter F."/>
            <person name="Albersmeier A."/>
            <person name="Kalinowski J."/>
            <person name="Ruckert C."/>
        </authorList>
    </citation>
    <scope>NUCLEOTIDE SEQUENCE</scope>
    <source>
        <strain evidence="3">CGMCC 1.15322</strain>
    </source>
</reference>
<feature type="domain" description="GGDEF" evidence="2">
    <location>
        <begin position="211"/>
        <end position="387"/>
    </location>
</feature>
<dbReference type="InterPro" id="IPR011623">
    <property type="entry name" value="7TMR_DISM_rcpt_extracell_dom1"/>
</dbReference>
<reference evidence="3" key="2">
    <citation type="submission" date="2020-09" db="EMBL/GenBank/DDBJ databases">
        <authorList>
            <person name="Sun Q."/>
            <person name="Zhou Y."/>
        </authorList>
    </citation>
    <scope>NUCLEOTIDE SEQUENCE</scope>
    <source>
        <strain evidence="3">CGMCC 1.15322</strain>
    </source>
</reference>
<proteinExistence type="predicted"/>
<dbReference type="RefSeq" id="WP_188707414.1">
    <property type="nucleotide sequence ID" value="NZ_BMIG01000003.1"/>
</dbReference>
<dbReference type="InterPro" id="IPR029787">
    <property type="entry name" value="Nucleotide_cyclase"/>
</dbReference>
<feature type="transmembrane region" description="Helical" evidence="1">
    <location>
        <begin position="6"/>
        <end position="29"/>
    </location>
</feature>
<dbReference type="SMART" id="SM00267">
    <property type="entry name" value="GGDEF"/>
    <property type="match status" value="1"/>
</dbReference>
<keyword evidence="1" id="KW-1133">Transmembrane helix</keyword>
<evidence type="ECO:0000256" key="1">
    <source>
        <dbReference type="SAM" id="Phobius"/>
    </source>
</evidence>
<dbReference type="AlphaFoldDB" id="A0A916SBF9"/>
<name>A0A916SBF9_9BURK</name>
<feature type="transmembrane region" description="Helical" evidence="1">
    <location>
        <begin position="36"/>
        <end position="55"/>
    </location>
</feature>
<feature type="transmembrane region" description="Helical" evidence="1">
    <location>
        <begin position="155"/>
        <end position="177"/>
    </location>
</feature>
<dbReference type="SUPFAM" id="SSF55073">
    <property type="entry name" value="Nucleotide cyclase"/>
    <property type="match status" value="1"/>
</dbReference>
<dbReference type="InterPro" id="IPR000160">
    <property type="entry name" value="GGDEF_dom"/>
</dbReference>
<keyword evidence="1" id="KW-0472">Membrane</keyword>
<sequence>MNTAETILWSAATGSMGLIVLLAAAQAVYTRSRPSVQSLIYLGMYWLFFTLLNGLPETTLPLASAPWIHIAQVLIGPLRSAMGIYWGRQWLGSAKRDRLTDISLRAMAWLCMVGGPLCLLLPRPQQLPVSAALTMVTVSAMLWLTARAARHGDRLAWGLAFASLLTLPLQLGLYWLALDLNRLSTASQAGVALLGLVSMSLIAGLLWLRNHQLLQIHPHSRSRRDPVTQLYSSAVTVRKIVRAQRRLSRTRRDGALMAVQLFDPERLLAQVGHYGLNEIYSQLARRMQRHTGVVNPAGRYYDRCFIVLIETLHSPRWIRTMGLRVASSLRKPLEVTALNGERIKVSVDIGVGLVHLSGAGKDVDELLHEVQGVAAAARAMRSRAALLDEISHLAVPVENAELGASWHAMRTARSHPARALQPVRQRRTAV</sequence>
<organism evidence="3 4">
    <name type="scientific">Polaromonas eurypsychrophila</name>
    <dbReference type="NCBI Taxonomy" id="1614635"/>
    <lineage>
        <taxon>Bacteria</taxon>
        <taxon>Pseudomonadati</taxon>
        <taxon>Pseudomonadota</taxon>
        <taxon>Betaproteobacteria</taxon>
        <taxon>Burkholderiales</taxon>
        <taxon>Comamonadaceae</taxon>
        <taxon>Polaromonas</taxon>
    </lineage>
</organism>
<dbReference type="Pfam" id="PF00990">
    <property type="entry name" value="GGDEF"/>
    <property type="match status" value="1"/>
</dbReference>
<evidence type="ECO:0000259" key="2">
    <source>
        <dbReference type="SMART" id="SM00267"/>
    </source>
</evidence>
<dbReference type="EMBL" id="BMIG01000003">
    <property type="protein sequence ID" value="GGA92434.1"/>
    <property type="molecule type" value="Genomic_DNA"/>
</dbReference>
<dbReference type="Proteomes" id="UP000620596">
    <property type="component" value="Unassembled WGS sequence"/>
</dbReference>
<feature type="transmembrane region" description="Helical" evidence="1">
    <location>
        <begin position="106"/>
        <end position="123"/>
    </location>
</feature>
<feature type="transmembrane region" description="Helical" evidence="1">
    <location>
        <begin position="67"/>
        <end position="86"/>
    </location>
</feature>
<evidence type="ECO:0000313" key="3">
    <source>
        <dbReference type="EMBL" id="GGA92434.1"/>
    </source>
</evidence>
<evidence type="ECO:0000313" key="4">
    <source>
        <dbReference type="Proteomes" id="UP000620596"/>
    </source>
</evidence>
<keyword evidence="1" id="KW-0812">Transmembrane</keyword>
<comment type="caution">
    <text evidence="3">The sequence shown here is derived from an EMBL/GenBank/DDBJ whole genome shotgun (WGS) entry which is preliminary data.</text>
</comment>